<dbReference type="Pfam" id="PF00072">
    <property type="entry name" value="Response_reg"/>
    <property type="match status" value="1"/>
</dbReference>
<evidence type="ECO:0000313" key="3">
    <source>
        <dbReference type="EMBL" id="RDI70767.1"/>
    </source>
</evidence>
<accession>A0A1H1BF91</accession>
<dbReference type="GO" id="GO:0000160">
    <property type="term" value="P:phosphorelay signal transduction system"/>
    <property type="evidence" value="ECO:0007669"/>
    <property type="project" value="InterPro"/>
</dbReference>
<dbReference type="Proteomes" id="UP000255421">
    <property type="component" value="Unassembled WGS sequence"/>
</dbReference>
<evidence type="ECO:0000313" key="4">
    <source>
        <dbReference type="EMBL" id="SDQ50674.1"/>
    </source>
</evidence>
<reference evidence="5" key="1">
    <citation type="submission" date="2016-10" db="EMBL/GenBank/DDBJ databases">
        <authorList>
            <person name="Varghese N."/>
            <person name="Submissions S."/>
        </authorList>
    </citation>
    <scope>NUCLEOTIDE SEQUENCE [LARGE SCALE GENOMIC DNA]</scope>
    <source>
        <strain evidence="5">CGMCC 1.12397</strain>
    </source>
</reference>
<dbReference type="PANTHER" id="PTHR43228">
    <property type="entry name" value="TWO-COMPONENT RESPONSE REGULATOR"/>
    <property type="match status" value="1"/>
</dbReference>
<dbReference type="SMART" id="SM00448">
    <property type="entry name" value="REC"/>
    <property type="match status" value="1"/>
</dbReference>
<dbReference type="Gene3D" id="3.40.50.2300">
    <property type="match status" value="1"/>
</dbReference>
<protein>
    <submittedName>
        <fullName evidence="3 4">Response regulator</fullName>
    </submittedName>
</protein>
<evidence type="ECO:0000313" key="5">
    <source>
        <dbReference type="Proteomes" id="UP000199289"/>
    </source>
</evidence>
<organism evidence="4 5">
    <name type="scientific">Halopelagius longus</name>
    <dbReference type="NCBI Taxonomy" id="1236180"/>
    <lineage>
        <taxon>Archaea</taxon>
        <taxon>Methanobacteriati</taxon>
        <taxon>Methanobacteriota</taxon>
        <taxon>Stenosarchaea group</taxon>
        <taxon>Halobacteria</taxon>
        <taxon>Halobacteriales</taxon>
        <taxon>Haloferacaceae</taxon>
    </lineage>
</organism>
<dbReference type="InterPro" id="IPR011006">
    <property type="entry name" value="CheY-like_superfamily"/>
</dbReference>
<reference evidence="3 6" key="3">
    <citation type="submission" date="2018-07" db="EMBL/GenBank/DDBJ databases">
        <title>Genome sequence of extremly halophilic archaeon Halopelagius longus strain BC12-B1.</title>
        <authorList>
            <person name="Zhang X."/>
        </authorList>
    </citation>
    <scope>NUCLEOTIDE SEQUENCE [LARGE SCALE GENOMIC DNA]</scope>
    <source>
        <strain evidence="3 6">BC12-B1</strain>
    </source>
</reference>
<evidence type="ECO:0000256" key="1">
    <source>
        <dbReference type="PROSITE-ProRule" id="PRU00169"/>
    </source>
</evidence>
<dbReference type="RefSeq" id="WP_092536019.1">
    <property type="nucleotide sequence ID" value="NZ_FNKQ01000002.1"/>
</dbReference>
<reference evidence="4" key="2">
    <citation type="submission" date="2016-10" db="EMBL/GenBank/DDBJ databases">
        <authorList>
            <person name="de Groot N.N."/>
        </authorList>
    </citation>
    <scope>NUCLEOTIDE SEQUENCE [LARGE SCALE GENOMIC DNA]</scope>
    <source>
        <strain evidence="4">CGMCC 1.12397</strain>
    </source>
</reference>
<sequence>MASTVLVVDDSAFMRNLLKQLLDGEHEVVGEAENGVEAVELYRELGPDVVTMDVVMPIRNGIEATTEIKSMDSSASVIMCTSVGQEEKMREAVEAGADGYITKPFQKPNVLQAIDDVVSVEA</sequence>
<dbReference type="Proteomes" id="UP000199289">
    <property type="component" value="Unassembled WGS sequence"/>
</dbReference>
<keyword evidence="1" id="KW-0597">Phosphoprotein</keyword>
<evidence type="ECO:0000313" key="6">
    <source>
        <dbReference type="Proteomes" id="UP000255421"/>
    </source>
</evidence>
<dbReference type="AlphaFoldDB" id="A0A1H1BF91"/>
<evidence type="ECO:0000259" key="2">
    <source>
        <dbReference type="PROSITE" id="PS50110"/>
    </source>
</evidence>
<dbReference type="EMBL" id="QQST01000001">
    <property type="protein sequence ID" value="RDI70767.1"/>
    <property type="molecule type" value="Genomic_DNA"/>
</dbReference>
<gene>
    <name evidence="3" type="ORF">DWB78_02930</name>
    <name evidence="4" type="ORF">SAMN05216278_1773</name>
</gene>
<dbReference type="InterPro" id="IPR053548">
    <property type="entry name" value="CheY_signal_transducer"/>
</dbReference>
<keyword evidence="6" id="KW-1185">Reference proteome</keyword>
<proteinExistence type="predicted"/>
<dbReference type="InterPro" id="IPR052048">
    <property type="entry name" value="ST_Response_Regulator"/>
</dbReference>
<dbReference type="NCBIfam" id="NF041367">
    <property type="entry name" value="CheY_Halo"/>
    <property type="match status" value="1"/>
</dbReference>
<name>A0A1H1BF91_9EURY</name>
<feature type="modified residue" description="4-aspartylphosphate" evidence="1">
    <location>
        <position position="53"/>
    </location>
</feature>
<dbReference type="EMBL" id="FNKQ01000002">
    <property type="protein sequence ID" value="SDQ50674.1"/>
    <property type="molecule type" value="Genomic_DNA"/>
</dbReference>
<dbReference type="PANTHER" id="PTHR43228:SF1">
    <property type="entry name" value="TWO-COMPONENT RESPONSE REGULATOR ARR22"/>
    <property type="match status" value="1"/>
</dbReference>
<dbReference type="InterPro" id="IPR001789">
    <property type="entry name" value="Sig_transdc_resp-reg_receiver"/>
</dbReference>
<feature type="domain" description="Response regulatory" evidence="2">
    <location>
        <begin position="4"/>
        <end position="118"/>
    </location>
</feature>
<dbReference type="OrthoDB" id="2830at2157"/>
<dbReference type="PROSITE" id="PS50110">
    <property type="entry name" value="RESPONSE_REGULATORY"/>
    <property type="match status" value="1"/>
</dbReference>
<dbReference type="SUPFAM" id="SSF52172">
    <property type="entry name" value="CheY-like"/>
    <property type="match status" value="1"/>
</dbReference>